<evidence type="ECO:0000313" key="2">
    <source>
        <dbReference type="EMBL" id="RVU39172.1"/>
    </source>
</evidence>
<organism evidence="2 3">
    <name type="scientific">Hwanghaeella grinnelliae</name>
    <dbReference type="NCBI Taxonomy" id="2500179"/>
    <lineage>
        <taxon>Bacteria</taxon>
        <taxon>Pseudomonadati</taxon>
        <taxon>Pseudomonadota</taxon>
        <taxon>Alphaproteobacteria</taxon>
        <taxon>Rhodospirillales</taxon>
        <taxon>Rhodospirillaceae</taxon>
        <taxon>Hwanghaeella</taxon>
    </lineage>
</organism>
<dbReference type="InterPro" id="IPR011008">
    <property type="entry name" value="Dimeric_a/b-barrel"/>
</dbReference>
<feature type="domain" description="DUF1330" evidence="1">
    <location>
        <begin position="3"/>
        <end position="95"/>
    </location>
</feature>
<dbReference type="PANTHER" id="PTHR41521">
    <property type="match status" value="1"/>
</dbReference>
<reference evidence="3" key="1">
    <citation type="submission" date="2019-01" db="EMBL/GenBank/DDBJ databases">
        <title>Gri0909 isolated from a small marine red alga.</title>
        <authorList>
            <person name="Kim J."/>
            <person name="Jeong S.E."/>
            <person name="Jeon C.O."/>
        </authorList>
    </citation>
    <scope>NUCLEOTIDE SEQUENCE [LARGE SCALE GENOMIC DNA]</scope>
    <source>
        <strain evidence="3">Gri0909</strain>
    </source>
</reference>
<dbReference type="Proteomes" id="UP000287447">
    <property type="component" value="Unassembled WGS sequence"/>
</dbReference>
<dbReference type="AlphaFoldDB" id="A0A3S2WV17"/>
<dbReference type="Gene3D" id="3.30.70.100">
    <property type="match status" value="1"/>
</dbReference>
<gene>
    <name evidence="2" type="ORF">EOI86_07955</name>
</gene>
<dbReference type="OrthoDB" id="9806380at2"/>
<sequence>MTCYAIGHLRDVEMGEEIIAYLDRIDATLTPYQGEFIIHGGEKHHLEGLFQGDMIVIAFPDRDQAQAWYESPEYRQILPLRRRHSSGDVFLIDGVGSDHKATDILTA</sequence>
<dbReference type="Pfam" id="PF07045">
    <property type="entry name" value="DUF1330"/>
    <property type="match status" value="1"/>
</dbReference>
<dbReference type="SUPFAM" id="SSF54909">
    <property type="entry name" value="Dimeric alpha+beta barrel"/>
    <property type="match status" value="1"/>
</dbReference>
<protein>
    <submittedName>
        <fullName evidence="2">DUF1330 domain-containing protein</fullName>
    </submittedName>
</protein>
<comment type="caution">
    <text evidence="2">The sequence shown here is derived from an EMBL/GenBank/DDBJ whole genome shotgun (WGS) entry which is preliminary data.</text>
</comment>
<evidence type="ECO:0000259" key="1">
    <source>
        <dbReference type="Pfam" id="PF07045"/>
    </source>
</evidence>
<dbReference type="InterPro" id="IPR010753">
    <property type="entry name" value="DUF1330"/>
</dbReference>
<accession>A0A3S2WV17</accession>
<dbReference type="PANTHER" id="PTHR41521:SF4">
    <property type="entry name" value="BLR0684 PROTEIN"/>
    <property type="match status" value="1"/>
</dbReference>
<dbReference type="EMBL" id="SADE01000001">
    <property type="protein sequence ID" value="RVU39172.1"/>
    <property type="molecule type" value="Genomic_DNA"/>
</dbReference>
<name>A0A3S2WV17_9PROT</name>
<dbReference type="RefSeq" id="WP_127764543.1">
    <property type="nucleotide sequence ID" value="NZ_SADE01000001.1"/>
</dbReference>
<proteinExistence type="predicted"/>
<keyword evidence="3" id="KW-1185">Reference proteome</keyword>
<evidence type="ECO:0000313" key="3">
    <source>
        <dbReference type="Proteomes" id="UP000287447"/>
    </source>
</evidence>